<dbReference type="CDD" id="cd16433">
    <property type="entry name" value="CheB"/>
    <property type="match status" value="1"/>
</dbReference>
<feature type="active site" evidence="4">
    <location>
        <position position="11"/>
    </location>
</feature>
<dbReference type="InterPro" id="IPR035909">
    <property type="entry name" value="CheB_C"/>
</dbReference>
<dbReference type="OrthoDB" id="1524092at2"/>
<sequence length="188" mass="20446">MNYQAVVIGTSFGGLDALRTILPQLGESFPVPVIVVLHIGDRNIDSFISHLNGSCSLTVKEAEMNEPARPGFVYFAPPNYHLLIENNFCFSLSADEKLNFSRPSIDVLFESAAWVYKQALIGVILTGANSDGADGLKVVKQLGGTTLVQNPCTALAPVMPRFALTLARPDFRINLERVAPKLIELTSQ</sequence>
<feature type="active site" evidence="4">
    <location>
        <position position="131"/>
    </location>
</feature>
<dbReference type="GO" id="GO:0008984">
    <property type="term" value="F:protein-glutamate methylesterase activity"/>
    <property type="evidence" value="ECO:0007669"/>
    <property type="project" value="UniProtKB-EC"/>
</dbReference>
<dbReference type="GO" id="GO:0005737">
    <property type="term" value="C:cytoplasm"/>
    <property type="evidence" value="ECO:0007669"/>
    <property type="project" value="InterPro"/>
</dbReference>
<dbReference type="GO" id="GO:0006935">
    <property type="term" value="P:chemotaxis"/>
    <property type="evidence" value="ECO:0007669"/>
    <property type="project" value="UniProtKB-UniRule"/>
</dbReference>
<dbReference type="Gene3D" id="3.40.50.180">
    <property type="entry name" value="Methylesterase CheB, C-terminal domain"/>
    <property type="match status" value="1"/>
</dbReference>
<dbReference type="SUPFAM" id="SSF52738">
    <property type="entry name" value="Methylesterase CheB, C-terminal domain"/>
    <property type="match status" value="1"/>
</dbReference>
<name>A0A2T5C4K7_9BACT</name>
<comment type="caution">
    <text evidence="6">The sequence shown here is derived from an EMBL/GenBank/DDBJ whole genome shotgun (WGS) entry which is preliminary data.</text>
</comment>
<organism evidence="6 7">
    <name type="scientific">Mangrovibacterium marinum</name>
    <dbReference type="NCBI Taxonomy" id="1639118"/>
    <lineage>
        <taxon>Bacteria</taxon>
        <taxon>Pseudomonadati</taxon>
        <taxon>Bacteroidota</taxon>
        <taxon>Bacteroidia</taxon>
        <taxon>Marinilabiliales</taxon>
        <taxon>Prolixibacteraceae</taxon>
        <taxon>Mangrovibacterium</taxon>
    </lineage>
</organism>
<evidence type="ECO:0000256" key="4">
    <source>
        <dbReference type="PROSITE-ProRule" id="PRU00050"/>
    </source>
</evidence>
<evidence type="ECO:0000259" key="5">
    <source>
        <dbReference type="PROSITE" id="PS50122"/>
    </source>
</evidence>
<feature type="active site" evidence="4">
    <location>
        <position position="38"/>
    </location>
</feature>
<reference evidence="6 7" key="1">
    <citation type="submission" date="2018-04" db="EMBL/GenBank/DDBJ databases">
        <title>Genomic Encyclopedia of Archaeal and Bacterial Type Strains, Phase II (KMG-II): from individual species to whole genera.</title>
        <authorList>
            <person name="Goeker M."/>
        </authorList>
    </citation>
    <scope>NUCLEOTIDE SEQUENCE [LARGE SCALE GENOMIC DNA]</scope>
    <source>
        <strain evidence="6 7">DSM 28823</strain>
    </source>
</reference>
<keyword evidence="4" id="KW-0145">Chemotaxis</keyword>
<dbReference type="PROSITE" id="PS50122">
    <property type="entry name" value="CHEB"/>
    <property type="match status" value="1"/>
</dbReference>
<comment type="catalytic activity">
    <reaction evidence="3">
        <text>[protein]-L-glutamate 5-O-methyl ester + H2O = L-glutamyl-[protein] + methanol + H(+)</text>
        <dbReference type="Rhea" id="RHEA:23236"/>
        <dbReference type="Rhea" id="RHEA-COMP:10208"/>
        <dbReference type="Rhea" id="RHEA-COMP:10311"/>
        <dbReference type="ChEBI" id="CHEBI:15377"/>
        <dbReference type="ChEBI" id="CHEBI:15378"/>
        <dbReference type="ChEBI" id="CHEBI:17790"/>
        <dbReference type="ChEBI" id="CHEBI:29973"/>
        <dbReference type="ChEBI" id="CHEBI:82795"/>
        <dbReference type="EC" id="3.1.1.61"/>
    </reaction>
</comment>
<dbReference type="PANTHER" id="PTHR42872:SF3">
    <property type="entry name" value="PROTEIN-GLUTAMATE METHYLESTERASE_PROTEIN-GLUTAMINE GLUTAMINASE 1"/>
    <property type="match status" value="1"/>
</dbReference>
<evidence type="ECO:0000256" key="2">
    <source>
        <dbReference type="ARBA" id="ARBA00039140"/>
    </source>
</evidence>
<evidence type="ECO:0000256" key="1">
    <source>
        <dbReference type="ARBA" id="ARBA00022801"/>
    </source>
</evidence>
<evidence type="ECO:0000313" key="7">
    <source>
        <dbReference type="Proteomes" id="UP000243525"/>
    </source>
</evidence>
<dbReference type="EC" id="3.1.1.61" evidence="2"/>
<feature type="domain" description="CheB-type methylesterase" evidence="5">
    <location>
        <begin position="1"/>
        <end position="188"/>
    </location>
</feature>
<keyword evidence="1 4" id="KW-0378">Hydrolase</keyword>
<keyword evidence="7" id="KW-1185">Reference proteome</keyword>
<proteinExistence type="predicted"/>
<dbReference type="Proteomes" id="UP000243525">
    <property type="component" value="Unassembled WGS sequence"/>
</dbReference>
<gene>
    <name evidence="6" type="ORF">C8N47_10383</name>
</gene>
<evidence type="ECO:0000256" key="3">
    <source>
        <dbReference type="ARBA" id="ARBA00048267"/>
    </source>
</evidence>
<protein>
    <recommendedName>
        <fullName evidence="2">protein-glutamate methylesterase</fullName>
        <ecNumber evidence="2">3.1.1.61</ecNumber>
    </recommendedName>
</protein>
<evidence type="ECO:0000313" key="6">
    <source>
        <dbReference type="EMBL" id="PTN09789.1"/>
    </source>
</evidence>
<dbReference type="PANTHER" id="PTHR42872">
    <property type="entry name" value="PROTEIN-GLUTAMATE METHYLESTERASE/PROTEIN-GLUTAMINE GLUTAMINASE"/>
    <property type="match status" value="1"/>
</dbReference>
<accession>A0A2T5C4K7</accession>
<dbReference type="EMBL" id="QAAD01000003">
    <property type="protein sequence ID" value="PTN09789.1"/>
    <property type="molecule type" value="Genomic_DNA"/>
</dbReference>
<dbReference type="InterPro" id="IPR000673">
    <property type="entry name" value="Sig_transdc_resp-reg_Me-estase"/>
</dbReference>
<dbReference type="RefSeq" id="WP_107821173.1">
    <property type="nucleotide sequence ID" value="NZ_OY782574.1"/>
</dbReference>
<dbReference type="Pfam" id="PF01339">
    <property type="entry name" value="CheB_methylest"/>
    <property type="match status" value="1"/>
</dbReference>
<dbReference type="GO" id="GO:0000156">
    <property type="term" value="F:phosphorelay response regulator activity"/>
    <property type="evidence" value="ECO:0007669"/>
    <property type="project" value="InterPro"/>
</dbReference>
<dbReference type="AlphaFoldDB" id="A0A2T5C4K7"/>